<dbReference type="Proteomes" id="UP000650511">
    <property type="component" value="Unassembled WGS sequence"/>
</dbReference>
<gene>
    <name evidence="2" type="ORF">GCM10011354_14100</name>
</gene>
<dbReference type="InterPro" id="IPR001296">
    <property type="entry name" value="Glyco_trans_1"/>
</dbReference>
<protein>
    <recommendedName>
        <fullName evidence="1">Glycosyl transferase family 1 domain-containing protein</fullName>
    </recommendedName>
</protein>
<dbReference type="CDD" id="cd03801">
    <property type="entry name" value="GT4_PimA-like"/>
    <property type="match status" value="1"/>
</dbReference>
<evidence type="ECO:0000259" key="1">
    <source>
        <dbReference type="Pfam" id="PF00534"/>
    </source>
</evidence>
<evidence type="ECO:0000313" key="3">
    <source>
        <dbReference type="Proteomes" id="UP000650511"/>
    </source>
</evidence>
<name>A0A8J3ETL5_9ACTN</name>
<dbReference type="OrthoDB" id="9790710at2"/>
<reference evidence="2" key="1">
    <citation type="journal article" date="2014" name="Int. J. Syst. Evol. Microbiol.">
        <title>Complete genome sequence of Corynebacterium casei LMG S-19264T (=DSM 44701T), isolated from a smear-ripened cheese.</title>
        <authorList>
            <consortium name="US DOE Joint Genome Institute (JGI-PGF)"/>
            <person name="Walter F."/>
            <person name="Albersmeier A."/>
            <person name="Kalinowski J."/>
            <person name="Ruckert C."/>
        </authorList>
    </citation>
    <scope>NUCLEOTIDE SEQUENCE</scope>
    <source>
        <strain evidence="2">CGMCC 1.14988</strain>
    </source>
</reference>
<dbReference type="GO" id="GO:0016757">
    <property type="term" value="F:glycosyltransferase activity"/>
    <property type="evidence" value="ECO:0007669"/>
    <property type="project" value="InterPro"/>
</dbReference>
<dbReference type="PANTHER" id="PTHR12526:SF635">
    <property type="entry name" value="GLYCOSYL TRANSFERASE GROUP 1"/>
    <property type="match status" value="1"/>
</dbReference>
<accession>A0A8J3ETL5</accession>
<feature type="domain" description="Glycosyl transferase family 1" evidence="1">
    <location>
        <begin position="196"/>
        <end position="358"/>
    </location>
</feature>
<dbReference type="PANTHER" id="PTHR12526">
    <property type="entry name" value="GLYCOSYLTRANSFERASE"/>
    <property type="match status" value="1"/>
</dbReference>
<reference evidence="2" key="2">
    <citation type="submission" date="2020-09" db="EMBL/GenBank/DDBJ databases">
        <authorList>
            <person name="Sun Q."/>
            <person name="Zhou Y."/>
        </authorList>
    </citation>
    <scope>NUCLEOTIDE SEQUENCE</scope>
    <source>
        <strain evidence="2">CGMCC 1.14988</strain>
    </source>
</reference>
<organism evidence="2 3">
    <name type="scientific">Egicoccus halophilus</name>
    <dbReference type="NCBI Taxonomy" id="1670830"/>
    <lineage>
        <taxon>Bacteria</taxon>
        <taxon>Bacillati</taxon>
        <taxon>Actinomycetota</taxon>
        <taxon>Nitriliruptoria</taxon>
        <taxon>Egicoccales</taxon>
        <taxon>Egicoccaceae</taxon>
        <taxon>Egicoccus</taxon>
    </lineage>
</organism>
<dbReference type="EMBL" id="BMHA01000004">
    <property type="protein sequence ID" value="GGI05438.1"/>
    <property type="molecule type" value="Genomic_DNA"/>
</dbReference>
<evidence type="ECO:0000313" key="2">
    <source>
        <dbReference type="EMBL" id="GGI05438.1"/>
    </source>
</evidence>
<comment type="caution">
    <text evidence="2">The sequence shown here is derived from an EMBL/GenBank/DDBJ whole genome shotgun (WGS) entry which is preliminary data.</text>
</comment>
<dbReference type="Pfam" id="PF00534">
    <property type="entry name" value="Glycos_transf_1"/>
    <property type="match status" value="1"/>
</dbReference>
<keyword evidence="3" id="KW-1185">Reference proteome</keyword>
<dbReference type="AlphaFoldDB" id="A0A8J3ETL5"/>
<dbReference type="Gene3D" id="3.40.50.2000">
    <property type="entry name" value="Glycogen Phosphorylase B"/>
    <property type="match status" value="2"/>
</dbReference>
<dbReference type="RefSeq" id="WP_130649352.1">
    <property type="nucleotide sequence ID" value="NZ_BMHA01000004.1"/>
</dbReference>
<sequence>MRHRERKAARPRVVIVQAVVLQYRVPFYRLLRRRLDEAGIDLDLVHSNPPADQDVWGDAVDLPWAHHVPMRRLPLGGRELLWQRCRELVRRGDLVIVEQASRHVINYRLSLEQLLGRRRLAYWGHGRNHAEQTSKVGEWVKARLTPQCHWWFAYTSESADLVAATGFPRERITDVRNAVDTQALAGLVDGLDVADRRRIRAELDLPEQHVGLFVGGLSHDKQLPDVIAAADAVRERVPDFHLVIAGAGPLEPVVREAAQRRPWLHYVGARFGAGKAELLAVADVLLIPAWAGLVVLDAFAGAVPPVASSDRPHPPEIAYVTDDVDGVLVADGGDPRVYGAAVAELLLDPRRRTRLAEGCRRSRASYTVEEMARRFADGIVQALSDEARPRPPRRR</sequence>
<proteinExistence type="predicted"/>
<dbReference type="SUPFAM" id="SSF53756">
    <property type="entry name" value="UDP-Glycosyltransferase/glycogen phosphorylase"/>
    <property type="match status" value="1"/>
</dbReference>